<proteinExistence type="predicted"/>
<keyword evidence="2" id="KW-1185">Reference proteome</keyword>
<organism evidence="1 2">
    <name type="scientific">Mycena metata</name>
    <dbReference type="NCBI Taxonomy" id="1033252"/>
    <lineage>
        <taxon>Eukaryota</taxon>
        <taxon>Fungi</taxon>
        <taxon>Dikarya</taxon>
        <taxon>Basidiomycota</taxon>
        <taxon>Agaricomycotina</taxon>
        <taxon>Agaricomycetes</taxon>
        <taxon>Agaricomycetidae</taxon>
        <taxon>Agaricales</taxon>
        <taxon>Marasmiineae</taxon>
        <taxon>Mycenaceae</taxon>
        <taxon>Mycena</taxon>
    </lineage>
</organism>
<accession>A0AAD7JD92</accession>
<comment type="caution">
    <text evidence="1">The sequence shown here is derived from an EMBL/GenBank/DDBJ whole genome shotgun (WGS) entry which is preliminary data.</text>
</comment>
<dbReference type="Proteomes" id="UP001215598">
    <property type="component" value="Unassembled WGS sequence"/>
</dbReference>
<protein>
    <submittedName>
        <fullName evidence="1">Uncharacterized protein</fullName>
    </submittedName>
</protein>
<evidence type="ECO:0000313" key="2">
    <source>
        <dbReference type="Proteomes" id="UP001215598"/>
    </source>
</evidence>
<evidence type="ECO:0000313" key="1">
    <source>
        <dbReference type="EMBL" id="KAJ7762468.1"/>
    </source>
</evidence>
<name>A0AAD7JD92_9AGAR</name>
<sequence length="281" mass="31721">MMHRKGLDDHRYRRVVSTGCPSRGSRISRAHWRVKTPRFAPPSSVCRGCGLIREDGRIDLTPASRCIVGVLVCARGWRGEEATFCPPFGRAHKQWSPPWPLIREDAIPPAIRRVVGMRGDRRAIRDTGHRTPERQPRDTVPKMRPRVQHYHWQDGRASGGQTGNWMCRDSRVAGCGRLWVPRTFVQLVVDAKWVTGMHDDSWMRGSAHALPVYPARGSTVGRISDVASRTSTVATRGDETSSFNIDIHSTRRHRRSAMRNSRNTIPIVPNRLAVGLVIFTS</sequence>
<dbReference type="AlphaFoldDB" id="A0AAD7JD92"/>
<gene>
    <name evidence="1" type="ORF">B0H16DRAFT_514988</name>
</gene>
<reference evidence="1" key="1">
    <citation type="submission" date="2023-03" db="EMBL/GenBank/DDBJ databases">
        <title>Massive genome expansion in bonnet fungi (Mycena s.s.) driven by repeated elements and novel gene families across ecological guilds.</title>
        <authorList>
            <consortium name="Lawrence Berkeley National Laboratory"/>
            <person name="Harder C.B."/>
            <person name="Miyauchi S."/>
            <person name="Viragh M."/>
            <person name="Kuo A."/>
            <person name="Thoen E."/>
            <person name="Andreopoulos B."/>
            <person name="Lu D."/>
            <person name="Skrede I."/>
            <person name="Drula E."/>
            <person name="Henrissat B."/>
            <person name="Morin E."/>
            <person name="Kohler A."/>
            <person name="Barry K."/>
            <person name="LaButti K."/>
            <person name="Morin E."/>
            <person name="Salamov A."/>
            <person name="Lipzen A."/>
            <person name="Mereny Z."/>
            <person name="Hegedus B."/>
            <person name="Baldrian P."/>
            <person name="Stursova M."/>
            <person name="Weitz H."/>
            <person name="Taylor A."/>
            <person name="Grigoriev I.V."/>
            <person name="Nagy L.G."/>
            <person name="Martin F."/>
            <person name="Kauserud H."/>
        </authorList>
    </citation>
    <scope>NUCLEOTIDE SEQUENCE</scope>
    <source>
        <strain evidence="1">CBHHK182m</strain>
    </source>
</reference>
<dbReference type="EMBL" id="JARKIB010000032">
    <property type="protein sequence ID" value="KAJ7762468.1"/>
    <property type="molecule type" value="Genomic_DNA"/>
</dbReference>